<evidence type="ECO:0000256" key="1">
    <source>
        <dbReference type="SAM" id="MobiDB-lite"/>
    </source>
</evidence>
<gene>
    <name evidence="2" type="ORF">KFK09_001969</name>
</gene>
<dbReference type="Pfam" id="PF01803">
    <property type="entry name" value="LIM_bind"/>
    <property type="match status" value="1"/>
</dbReference>
<dbReference type="Proteomes" id="UP000829196">
    <property type="component" value="Unassembled WGS sequence"/>
</dbReference>
<dbReference type="AlphaFoldDB" id="A0A8T3C6G6"/>
<keyword evidence="3" id="KW-1185">Reference proteome</keyword>
<feature type="region of interest" description="Disordered" evidence="1">
    <location>
        <begin position="84"/>
        <end position="152"/>
    </location>
</feature>
<feature type="compositionally biased region" description="Polar residues" evidence="1">
    <location>
        <begin position="118"/>
        <end position="140"/>
    </location>
</feature>
<name>A0A8T3C6G6_DENNO</name>
<feature type="region of interest" description="Disordered" evidence="1">
    <location>
        <begin position="236"/>
        <end position="268"/>
    </location>
</feature>
<dbReference type="PANTHER" id="PTHR10378">
    <property type="entry name" value="LIM DOMAIN-BINDING PROTEIN"/>
    <property type="match status" value="1"/>
</dbReference>
<comment type="caution">
    <text evidence="2">The sequence shown here is derived from an EMBL/GenBank/DDBJ whole genome shotgun (WGS) entry which is preliminary data.</text>
</comment>
<evidence type="ECO:0008006" key="4">
    <source>
        <dbReference type="Google" id="ProtNLM"/>
    </source>
</evidence>
<feature type="region of interest" description="Disordered" evidence="1">
    <location>
        <begin position="579"/>
        <end position="625"/>
    </location>
</feature>
<feature type="compositionally biased region" description="Low complexity" evidence="1">
    <location>
        <begin position="685"/>
        <end position="713"/>
    </location>
</feature>
<organism evidence="2 3">
    <name type="scientific">Dendrobium nobile</name>
    <name type="common">Orchid</name>
    <dbReference type="NCBI Taxonomy" id="94219"/>
    <lineage>
        <taxon>Eukaryota</taxon>
        <taxon>Viridiplantae</taxon>
        <taxon>Streptophyta</taxon>
        <taxon>Embryophyta</taxon>
        <taxon>Tracheophyta</taxon>
        <taxon>Spermatophyta</taxon>
        <taxon>Magnoliopsida</taxon>
        <taxon>Liliopsida</taxon>
        <taxon>Asparagales</taxon>
        <taxon>Orchidaceae</taxon>
        <taxon>Epidendroideae</taxon>
        <taxon>Malaxideae</taxon>
        <taxon>Dendrobiinae</taxon>
        <taxon>Dendrobium</taxon>
    </lineage>
</organism>
<feature type="region of interest" description="Disordered" evidence="1">
    <location>
        <begin position="669"/>
        <end position="731"/>
    </location>
</feature>
<feature type="region of interest" description="Disordered" evidence="1">
    <location>
        <begin position="1"/>
        <end position="43"/>
    </location>
</feature>
<accession>A0A8T3C6G6</accession>
<sequence>MVPSGPPTGVGSAQSMPSSLLRTNSGLLGAQPGSIPSQQPFSSLVSPRAQFNGVANGNTMALLGGISNVSSLLNHSFGNGVPNSGAGISAQQMNSQQRGGMGNSSVDILGSAEPDQLSFPSPTGPLQGQHLQNPSVTQMGDHSHSQSQSQQLDMVQNFPQQLTVPHSQHQQQRGGLGNVGSMAQVKLETQIGSNDQSFSGQQLQTMRSIGPVKMEPQQLQSVRSLVPVKLEHQHTDSSLYLQQHQQQHQQQHSQQQLLQMSRSTPHAANAAAQMNLLQQQRLLQLQQQQQLFKALPQRAQLQQQLQHGLPIRPQMKTTTYEPGMCARRLTQYMYNQQRRPEDNNIEFWRNFVKEFFAPNAKKRWCVSLYGSGRQTIGVFPQDVWHCELCNRKPGRGFEATVEVLPRLLQIKYASGTLEELLYVDMPHESQNTSGQIVLDYAKAVQESVFEQLRVVRDGQLRIIFNSDLKIASWEFCARRHEELIPRRLIIPQVSQLGTVVQKYQTASQNSSSGLSLQDLQNTCNSFVASARQLAKALEVPLVNDLGYTKRYVRFLQISEVVNSMKDLIDYSRHTGTGPMDSLINFPKRNSSGLHSQQSQPHGTQQNVVQNSSQNDQNSLNSHGTGIVSSNNGVAIVNNSLNAPSLTSTSGTSIISLLHQNSMNSRQENLMNSSNNIYGGGNPVQIPSASSSNSIPPCQPHPSSSLLSPTPTSSDTMIPATHNSRLNPLTLTPNMPAMQQQVTQTREPDLTDSQSSVQQIWNEIMMSSQLNGVGAMGTDMKRINSVPTGLNGSNGITNSLSGNSGVGGIGFGVMGGIGPSVSSTGLKATMANNALNRVGMNHLTQDSSAISHQQQQDMENRLLGGLESVNSFSNMQFDWKPSP</sequence>
<feature type="compositionally biased region" description="Polar residues" evidence="1">
    <location>
        <begin position="89"/>
        <end position="106"/>
    </location>
</feature>
<evidence type="ECO:0000313" key="2">
    <source>
        <dbReference type="EMBL" id="KAI0529420.1"/>
    </source>
</evidence>
<feature type="compositionally biased region" description="Polar residues" evidence="1">
    <location>
        <begin position="720"/>
        <end position="731"/>
    </location>
</feature>
<feature type="compositionally biased region" description="Polar residues" evidence="1">
    <location>
        <begin position="34"/>
        <end position="43"/>
    </location>
</feature>
<protein>
    <recommendedName>
        <fullName evidence="4">Transcriptional corepressor SEUSS</fullName>
    </recommendedName>
</protein>
<reference evidence="2" key="1">
    <citation type="journal article" date="2022" name="Front. Genet.">
        <title>Chromosome-Scale Assembly of the Dendrobium nobile Genome Provides Insights Into the Molecular Mechanism of the Biosynthesis of the Medicinal Active Ingredient of Dendrobium.</title>
        <authorList>
            <person name="Xu Q."/>
            <person name="Niu S.-C."/>
            <person name="Li K.-L."/>
            <person name="Zheng P.-J."/>
            <person name="Zhang X.-J."/>
            <person name="Jia Y."/>
            <person name="Liu Y."/>
            <person name="Niu Y.-X."/>
            <person name="Yu L.-H."/>
            <person name="Chen D.-F."/>
            <person name="Zhang G.-Q."/>
        </authorList>
    </citation>
    <scope>NUCLEOTIDE SEQUENCE</scope>
    <source>
        <tissue evidence="2">Leaf</tissue>
    </source>
</reference>
<proteinExistence type="predicted"/>
<feature type="compositionally biased region" description="Low complexity" evidence="1">
    <location>
        <begin position="604"/>
        <end position="621"/>
    </location>
</feature>
<feature type="compositionally biased region" description="Polar residues" evidence="1">
    <location>
        <begin position="11"/>
        <end position="26"/>
    </location>
</feature>
<feature type="compositionally biased region" description="Polar residues" evidence="1">
    <location>
        <begin position="587"/>
        <end position="603"/>
    </location>
</feature>
<feature type="compositionally biased region" description="Low complexity" evidence="1">
    <location>
        <begin position="237"/>
        <end position="259"/>
    </location>
</feature>
<dbReference type="InterPro" id="IPR029005">
    <property type="entry name" value="LIM-bd/SEUSS"/>
</dbReference>
<dbReference type="EMBL" id="JAGYWB010000002">
    <property type="protein sequence ID" value="KAI0529420.1"/>
    <property type="molecule type" value="Genomic_DNA"/>
</dbReference>
<dbReference type="OrthoDB" id="774557at2759"/>
<evidence type="ECO:0000313" key="3">
    <source>
        <dbReference type="Proteomes" id="UP000829196"/>
    </source>
</evidence>